<dbReference type="RefSeq" id="WP_341876698.1">
    <property type="nucleotide sequence ID" value="NZ_CP121687.1"/>
</dbReference>
<dbReference type="InterPro" id="IPR029787">
    <property type="entry name" value="Nucleotide_cyclase"/>
</dbReference>
<dbReference type="InterPro" id="IPR050706">
    <property type="entry name" value="Cyclic-di-GMP_PDE-like"/>
</dbReference>
<organism evidence="4 5">
    <name type="scientific">Defluviitalea saccharophila</name>
    <dbReference type="NCBI Taxonomy" id="879970"/>
    <lineage>
        <taxon>Bacteria</taxon>
        <taxon>Bacillati</taxon>
        <taxon>Bacillota</taxon>
        <taxon>Clostridia</taxon>
        <taxon>Lachnospirales</taxon>
        <taxon>Defluviitaleaceae</taxon>
        <taxon>Defluviitalea</taxon>
    </lineage>
</organism>
<evidence type="ECO:0000256" key="1">
    <source>
        <dbReference type="SAM" id="Phobius"/>
    </source>
</evidence>
<dbReference type="SUPFAM" id="SSF141868">
    <property type="entry name" value="EAL domain-like"/>
    <property type="match status" value="1"/>
</dbReference>
<dbReference type="EMBL" id="CP121687">
    <property type="protein sequence ID" value="WZL69710.1"/>
    <property type="molecule type" value="Genomic_DNA"/>
</dbReference>
<dbReference type="SUPFAM" id="SSF55073">
    <property type="entry name" value="Nucleotide cyclase"/>
    <property type="match status" value="1"/>
</dbReference>
<dbReference type="PROSITE" id="PS50883">
    <property type="entry name" value="EAL"/>
    <property type="match status" value="1"/>
</dbReference>
<dbReference type="GO" id="GO:0052621">
    <property type="term" value="F:diguanylate cyclase activity"/>
    <property type="evidence" value="ECO:0007669"/>
    <property type="project" value="UniProtKB-EC"/>
</dbReference>
<dbReference type="SMART" id="SM00052">
    <property type="entry name" value="EAL"/>
    <property type="match status" value="1"/>
</dbReference>
<gene>
    <name evidence="4" type="ORF">QBE51_13130</name>
</gene>
<dbReference type="InterPro" id="IPR043128">
    <property type="entry name" value="Rev_trsase/Diguanyl_cyclase"/>
</dbReference>
<dbReference type="Pfam" id="PF00563">
    <property type="entry name" value="EAL"/>
    <property type="match status" value="1"/>
</dbReference>
<dbReference type="InterPro" id="IPR029151">
    <property type="entry name" value="Sensor-like_sf"/>
</dbReference>
<reference evidence="4 5" key="1">
    <citation type="submission" date="2023-03" db="EMBL/GenBank/DDBJ databases">
        <title>Novel Species.</title>
        <authorList>
            <person name="Ma S."/>
        </authorList>
    </citation>
    <scope>NUCLEOTIDE SEQUENCE [LARGE SCALE GENOMIC DNA]</scope>
    <source>
        <strain evidence="4 5">LIND6LT2</strain>
    </source>
</reference>
<dbReference type="EC" id="3.1.4.52" evidence="4"/>
<dbReference type="Gene3D" id="3.30.70.270">
    <property type="match status" value="1"/>
</dbReference>
<dbReference type="SUPFAM" id="SSF103190">
    <property type="entry name" value="Sensory domain-like"/>
    <property type="match status" value="1"/>
</dbReference>
<feature type="transmembrane region" description="Helical" evidence="1">
    <location>
        <begin position="12"/>
        <end position="34"/>
    </location>
</feature>
<dbReference type="InterPro" id="IPR001633">
    <property type="entry name" value="EAL_dom"/>
</dbReference>
<dbReference type="CDD" id="cd01949">
    <property type="entry name" value="GGDEF"/>
    <property type="match status" value="1"/>
</dbReference>
<dbReference type="NCBIfam" id="TIGR00254">
    <property type="entry name" value="GGDEF"/>
    <property type="match status" value="1"/>
</dbReference>
<feature type="transmembrane region" description="Helical" evidence="1">
    <location>
        <begin position="289"/>
        <end position="310"/>
    </location>
</feature>
<keyword evidence="5" id="KW-1185">Reference proteome</keyword>
<accession>A0ABZ2Y3D4</accession>
<proteinExistence type="predicted"/>
<dbReference type="InterPro" id="IPR000160">
    <property type="entry name" value="GGDEF_dom"/>
</dbReference>
<feature type="domain" description="EAL" evidence="2">
    <location>
        <begin position="493"/>
        <end position="750"/>
    </location>
</feature>
<dbReference type="EC" id="2.7.7.65" evidence="4"/>
<sequence length="750" mass="86557">MKVKNRIKQLDIKIFIISFAIITVIFFCISSITFSSIRNYYFNHMREDSINFAKSYSYSLSKAVEAKDVINELLEEKILVASRTTALYDGQYNNQFLRELADILEIDEIDYYNSKGEIVHSNIDNYVGWKAYEGHPVHNFMISDKISHIDNIRQDSISGKYFKYGYFRVSEGGFLQIGVIAEKIYNFLDSFEMQKLLDEMQNVKDVTKAYFIDNDFNITKSRNTHFVEEEIITPEIKNAILSNKEYSFVSTHDGEKEYQVFVPVYLEDIKIGTLAIGQSLKETEDMVRYLTAVSLVAVLIIYALLIYIMISTYQKNLKLSQLAYYDALTGLPNKHRLKEFLTKELEKKERTNKALLLINCKNFRLINLTYGYEYGDELLKELSKRIQDLGDGNNILFRFSADRFVLYIKNYSDQEELVSIVNKITKAFKTPFKVKDGEQNISVQIGIVEIHNKYDHFDRILKDASISLSHIKDNHSADYVFFNEVMENKLQREDLIEKELRAAITENDTSKLYLEYQPQVDLKTNKIIGFEALARMRTESLGFISPMEFIDVAERTQLIVPLGNFILKQASEFIRDLIDKGHKDIKVAVNISGIQLLRYDFTDTVMEIVKDTGIEPSNLELEITESVLLDNYNIINEKLKDLRSHKIEIALDDFGTGYSSFARLLELNIDTLKIDRYFINKISVKDSSEIITGDIISMAHKLGLKVVAEGVEVPEQKNYLLGHQCDTMQGYLFSKPISKESALQMLTCNG</sequence>
<dbReference type="PROSITE" id="PS50887">
    <property type="entry name" value="GGDEF"/>
    <property type="match status" value="1"/>
</dbReference>
<name>A0ABZ2Y3D4_9FIRM</name>
<dbReference type="InterPro" id="IPR035919">
    <property type="entry name" value="EAL_sf"/>
</dbReference>
<dbReference type="SMART" id="SM00267">
    <property type="entry name" value="GGDEF"/>
    <property type="match status" value="1"/>
</dbReference>
<keyword evidence="4" id="KW-0378">Hydrolase</keyword>
<dbReference type="PANTHER" id="PTHR33121">
    <property type="entry name" value="CYCLIC DI-GMP PHOSPHODIESTERASE PDEF"/>
    <property type="match status" value="1"/>
</dbReference>
<evidence type="ECO:0000313" key="4">
    <source>
        <dbReference type="EMBL" id="WZL69710.1"/>
    </source>
</evidence>
<keyword evidence="4" id="KW-0808">Transferase</keyword>
<keyword evidence="1" id="KW-0472">Membrane</keyword>
<evidence type="ECO:0000259" key="2">
    <source>
        <dbReference type="PROSITE" id="PS50883"/>
    </source>
</evidence>
<protein>
    <submittedName>
        <fullName evidence="4">Bifunctional diguanylate cyclase/phosphodiesterase</fullName>
        <ecNumber evidence="4">2.7.7.65</ecNumber>
        <ecNumber evidence="4">3.1.4.52</ecNumber>
    </submittedName>
</protein>
<dbReference type="Proteomes" id="UP001486565">
    <property type="component" value="Chromosome"/>
</dbReference>
<dbReference type="Gene3D" id="3.20.20.450">
    <property type="entry name" value="EAL domain"/>
    <property type="match status" value="1"/>
</dbReference>
<dbReference type="CDD" id="cd01948">
    <property type="entry name" value="EAL"/>
    <property type="match status" value="1"/>
</dbReference>
<evidence type="ECO:0000259" key="3">
    <source>
        <dbReference type="PROSITE" id="PS50887"/>
    </source>
</evidence>
<feature type="domain" description="GGDEF" evidence="3">
    <location>
        <begin position="351"/>
        <end position="484"/>
    </location>
</feature>
<keyword evidence="1" id="KW-0812">Transmembrane</keyword>
<keyword evidence="4" id="KW-0548">Nucleotidyltransferase</keyword>
<evidence type="ECO:0000313" key="5">
    <source>
        <dbReference type="Proteomes" id="UP001486565"/>
    </source>
</evidence>
<dbReference type="GO" id="GO:0071111">
    <property type="term" value="F:cyclic-guanylate-specific phosphodiesterase activity"/>
    <property type="evidence" value="ECO:0007669"/>
    <property type="project" value="UniProtKB-EC"/>
</dbReference>
<dbReference type="Pfam" id="PF00990">
    <property type="entry name" value="GGDEF"/>
    <property type="match status" value="1"/>
</dbReference>
<keyword evidence="1" id="KW-1133">Transmembrane helix</keyword>
<dbReference type="PANTHER" id="PTHR33121:SF70">
    <property type="entry name" value="SIGNALING PROTEIN YKOW"/>
    <property type="match status" value="1"/>
</dbReference>